<name>A0A1Q3EJQ5_LENED</name>
<accession>A0A1Q3EJQ5</accession>
<sequence>MVSTPASISNLHQLSNGTREWFCHWYGGAGTCMKNTHRSSNARYLPFQYGVDLIGIHADTCVVNYLAKDLQFAREEIQFFRIQSIRIDHNII</sequence>
<protein>
    <submittedName>
        <fullName evidence="1">Uncharacterized protein</fullName>
    </submittedName>
</protein>
<evidence type="ECO:0000313" key="1">
    <source>
        <dbReference type="EMBL" id="GAW07458.1"/>
    </source>
</evidence>
<dbReference type="AlphaFoldDB" id="A0A1Q3EJQ5"/>
<comment type="caution">
    <text evidence="1">The sequence shown here is derived from an EMBL/GenBank/DDBJ whole genome shotgun (WGS) entry which is preliminary data.</text>
</comment>
<gene>
    <name evidence="1" type="ORF">LENED_009448</name>
</gene>
<dbReference type="Proteomes" id="UP000188533">
    <property type="component" value="Unassembled WGS sequence"/>
</dbReference>
<organism evidence="1 2">
    <name type="scientific">Lentinula edodes</name>
    <name type="common">Shiitake mushroom</name>
    <name type="synonym">Lentinus edodes</name>
    <dbReference type="NCBI Taxonomy" id="5353"/>
    <lineage>
        <taxon>Eukaryota</taxon>
        <taxon>Fungi</taxon>
        <taxon>Dikarya</taxon>
        <taxon>Basidiomycota</taxon>
        <taxon>Agaricomycotina</taxon>
        <taxon>Agaricomycetes</taxon>
        <taxon>Agaricomycetidae</taxon>
        <taxon>Agaricales</taxon>
        <taxon>Marasmiineae</taxon>
        <taxon>Omphalotaceae</taxon>
        <taxon>Lentinula</taxon>
    </lineage>
</organism>
<reference evidence="1 2" key="2">
    <citation type="submission" date="2017-02" db="EMBL/GenBank/DDBJ databases">
        <title>A genome survey and senescence transcriptome analysis in Lentinula edodes.</title>
        <authorList>
            <person name="Sakamoto Y."/>
            <person name="Nakade K."/>
            <person name="Sato S."/>
            <person name="Yoshida Y."/>
            <person name="Miyazaki K."/>
            <person name="Natsume S."/>
            <person name="Konno N."/>
        </authorList>
    </citation>
    <scope>NUCLEOTIDE SEQUENCE [LARGE SCALE GENOMIC DNA]</scope>
    <source>
        <strain evidence="1 2">NBRC 111202</strain>
    </source>
</reference>
<dbReference type="EMBL" id="BDGU01000450">
    <property type="protein sequence ID" value="GAW07458.1"/>
    <property type="molecule type" value="Genomic_DNA"/>
</dbReference>
<reference evidence="1 2" key="1">
    <citation type="submission" date="2016-08" db="EMBL/GenBank/DDBJ databases">
        <authorList>
            <consortium name="Lentinula edodes genome sequencing consortium"/>
            <person name="Sakamoto Y."/>
            <person name="Nakade K."/>
            <person name="Sato S."/>
            <person name="Yoshida Y."/>
            <person name="Miyazaki K."/>
            <person name="Natsume S."/>
            <person name="Konno N."/>
        </authorList>
    </citation>
    <scope>NUCLEOTIDE SEQUENCE [LARGE SCALE GENOMIC DNA]</scope>
    <source>
        <strain evidence="1 2">NBRC 111202</strain>
    </source>
</reference>
<keyword evidence="2" id="KW-1185">Reference proteome</keyword>
<evidence type="ECO:0000313" key="2">
    <source>
        <dbReference type="Proteomes" id="UP000188533"/>
    </source>
</evidence>
<proteinExistence type="predicted"/>